<gene>
    <name evidence="6" type="ORF">RUM43_003841</name>
</gene>
<reference evidence="6 7" key="1">
    <citation type="submission" date="2023-10" db="EMBL/GenBank/DDBJ databases">
        <title>Genomes of two closely related lineages of the louse Polyplax serrata with different host specificities.</title>
        <authorList>
            <person name="Martinu J."/>
            <person name="Tarabai H."/>
            <person name="Stefka J."/>
            <person name="Hypsa V."/>
        </authorList>
    </citation>
    <scope>NUCLEOTIDE SEQUENCE [LARGE SCALE GENOMIC DNA]</scope>
    <source>
        <strain evidence="6">HR10_N</strain>
    </source>
</reference>
<keyword evidence="5" id="KW-0175">Coiled coil</keyword>
<organism evidence="6 7">
    <name type="scientific">Polyplax serrata</name>
    <name type="common">Common mouse louse</name>
    <dbReference type="NCBI Taxonomy" id="468196"/>
    <lineage>
        <taxon>Eukaryota</taxon>
        <taxon>Metazoa</taxon>
        <taxon>Ecdysozoa</taxon>
        <taxon>Arthropoda</taxon>
        <taxon>Hexapoda</taxon>
        <taxon>Insecta</taxon>
        <taxon>Pterygota</taxon>
        <taxon>Neoptera</taxon>
        <taxon>Paraneoptera</taxon>
        <taxon>Psocodea</taxon>
        <taxon>Troctomorpha</taxon>
        <taxon>Phthiraptera</taxon>
        <taxon>Anoplura</taxon>
        <taxon>Polyplacidae</taxon>
        <taxon>Polyplax</taxon>
    </lineage>
</organism>
<dbReference type="AlphaFoldDB" id="A0AAN8PP12"/>
<accession>A0AAN8PP12</accession>
<dbReference type="GO" id="GO:0070286">
    <property type="term" value="P:axonemal dynein complex assembly"/>
    <property type="evidence" value="ECO:0007669"/>
    <property type="project" value="InterPro"/>
</dbReference>
<keyword evidence="4" id="KW-0966">Cell projection</keyword>
<comment type="caution">
    <text evidence="6">The sequence shown here is derived from an EMBL/GenBank/DDBJ whole genome shotgun (WGS) entry which is preliminary data.</text>
</comment>
<proteinExistence type="predicted"/>
<evidence type="ECO:0000313" key="7">
    <source>
        <dbReference type="Proteomes" id="UP001372834"/>
    </source>
</evidence>
<feature type="coiled-coil region" evidence="5">
    <location>
        <begin position="170"/>
        <end position="197"/>
    </location>
</feature>
<dbReference type="InterPro" id="IPR039750">
    <property type="entry name" value="DRC1/DRC2"/>
</dbReference>
<dbReference type="EMBL" id="JAWJWE010000002">
    <property type="protein sequence ID" value="KAK6642340.1"/>
    <property type="molecule type" value="Genomic_DNA"/>
</dbReference>
<dbReference type="PANTHER" id="PTHR21625">
    <property type="entry name" value="NYD-SP28 PROTEIN"/>
    <property type="match status" value="1"/>
</dbReference>
<sequence length="490" mass="58115">MDSKLMKAQEKKLEEERMLLKARQVTDVANQMLCELPRSDEPAFTIVKVQEGLAQVFSFFISSTNSTLTQELLLSTEKSLDEKTLDRIRDKWYNIMLNIRVPEMQDNLRYILHYMEKLIETHGFRKMLFEDERTQLEKLYTLQAQCQGSALERLNDIYLKRMEDMQTVYRQRVENKKKAAEEEFAQLEERENVTRENMQTMLFQMEQNRNIKEDQMNCDMFFKIDDERSKNTEKLENIRGILEKKMENRWDEINATIANYDANTQTRRQHYMTLKAKDDYDSKIIHQQMKKTQKLIVQLEELKKCYEVSYAPIETLNLITDLREERTKFFDSFKYLKNALAEEVKEDKEQLKFLAVTTDGLTEELQETCSKGEKLLTLYRICRKFETEEEKVVPVGESLQLIKATDALEKRKHVAEERATTETTESLTENLCKDLEVLNKFWRKTAKVRLTTMAITKVLADLEKENELLRKSLVKYFKEVSGKVKKIPMS</sequence>
<keyword evidence="3" id="KW-0969">Cilium</keyword>
<keyword evidence="2" id="KW-0282">Flagellum</keyword>
<evidence type="ECO:0000256" key="3">
    <source>
        <dbReference type="ARBA" id="ARBA00023069"/>
    </source>
</evidence>
<evidence type="ECO:0000313" key="6">
    <source>
        <dbReference type="EMBL" id="KAK6642340.1"/>
    </source>
</evidence>
<dbReference type="Proteomes" id="UP001372834">
    <property type="component" value="Unassembled WGS sequence"/>
</dbReference>
<evidence type="ECO:0000256" key="1">
    <source>
        <dbReference type="ARBA" id="ARBA00004611"/>
    </source>
</evidence>
<protein>
    <submittedName>
        <fullName evidence="6">Uncharacterized protein</fullName>
    </submittedName>
</protein>
<dbReference type="GO" id="GO:0005858">
    <property type="term" value="C:axonemal dynein complex"/>
    <property type="evidence" value="ECO:0007669"/>
    <property type="project" value="InterPro"/>
</dbReference>
<comment type="subcellular location">
    <subcellularLocation>
        <location evidence="1">Cytoplasm</location>
        <location evidence="1">Cytoskeleton</location>
        <location evidence="1">Flagellum axoneme</location>
    </subcellularLocation>
</comment>
<evidence type="ECO:0000256" key="5">
    <source>
        <dbReference type="SAM" id="Coils"/>
    </source>
</evidence>
<dbReference type="GO" id="GO:0003352">
    <property type="term" value="P:regulation of cilium movement"/>
    <property type="evidence" value="ECO:0007669"/>
    <property type="project" value="TreeGrafter"/>
</dbReference>
<dbReference type="PANTHER" id="PTHR21625:SF0">
    <property type="entry name" value="DYNEIN REGULATORY COMPLEX SUBUNIT 2"/>
    <property type="match status" value="1"/>
</dbReference>
<dbReference type="GO" id="GO:0060285">
    <property type="term" value="P:cilium-dependent cell motility"/>
    <property type="evidence" value="ECO:0007669"/>
    <property type="project" value="TreeGrafter"/>
</dbReference>
<evidence type="ECO:0000256" key="4">
    <source>
        <dbReference type="ARBA" id="ARBA00023273"/>
    </source>
</evidence>
<name>A0AAN8PP12_POLSC</name>
<evidence type="ECO:0000256" key="2">
    <source>
        <dbReference type="ARBA" id="ARBA00022846"/>
    </source>
</evidence>